<dbReference type="InterPro" id="IPR001431">
    <property type="entry name" value="Pept_M16_Zn_BS"/>
</dbReference>
<comment type="cofactor">
    <cofactor evidence="1">
        <name>Zn(2+)</name>
        <dbReference type="ChEBI" id="CHEBI:29105"/>
    </cofactor>
</comment>
<keyword evidence="7" id="KW-0482">Metalloprotease</keyword>
<comment type="caution">
    <text evidence="12">The sequence shown here is derived from an EMBL/GenBank/DDBJ whole genome shotgun (WGS) entry which is preliminary data.</text>
</comment>
<feature type="signal peptide" evidence="9">
    <location>
        <begin position="1"/>
        <end position="24"/>
    </location>
</feature>
<evidence type="ECO:0000256" key="6">
    <source>
        <dbReference type="ARBA" id="ARBA00022833"/>
    </source>
</evidence>
<protein>
    <submittedName>
        <fullName evidence="12">Insulinase family protein</fullName>
    </submittedName>
</protein>
<evidence type="ECO:0000259" key="10">
    <source>
        <dbReference type="Pfam" id="PF00675"/>
    </source>
</evidence>
<dbReference type="Gene3D" id="3.30.830.10">
    <property type="entry name" value="Metalloenzyme, LuxS/M16 peptidase-like"/>
    <property type="match status" value="4"/>
</dbReference>
<organism evidence="12 13">
    <name type="scientific">Prevotella disiens</name>
    <dbReference type="NCBI Taxonomy" id="28130"/>
    <lineage>
        <taxon>Bacteria</taxon>
        <taxon>Pseudomonadati</taxon>
        <taxon>Bacteroidota</taxon>
        <taxon>Bacteroidia</taxon>
        <taxon>Bacteroidales</taxon>
        <taxon>Prevotellaceae</taxon>
        <taxon>Prevotella</taxon>
    </lineage>
</organism>
<feature type="chain" id="PRO_5017568002" evidence="9">
    <location>
        <begin position="25"/>
        <end position="940"/>
    </location>
</feature>
<dbReference type="GO" id="GO:0004222">
    <property type="term" value="F:metalloendopeptidase activity"/>
    <property type="evidence" value="ECO:0007669"/>
    <property type="project" value="InterPro"/>
</dbReference>
<feature type="domain" description="Peptidase M16 C-terminal" evidence="11">
    <location>
        <begin position="212"/>
        <end position="394"/>
    </location>
</feature>
<evidence type="ECO:0000313" key="12">
    <source>
        <dbReference type="EMBL" id="RGK95722.1"/>
    </source>
</evidence>
<dbReference type="PANTHER" id="PTHR43690">
    <property type="entry name" value="NARDILYSIN"/>
    <property type="match status" value="1"/>
</dbReference>
<evidence type="ECO:0000256" key="3">
    <source>
        <dbReference type="ARBA" id="ARBA00022670"/>
    </source>
</evidence>
<dbReference type="InterPro" id="IPR011765">
    <property type="entry name" value="Pept_M16_N"/>
</dbReference>
<evidence type="ECO:0000256" key="2">
    <source>
        <dbReference type="ARBA" id="ARBA00007261"/>
    </source>
</evidence>
<dbReference type="PROSITE" id="PS00143">
    <property type="entry name" value="INSULINASE"/>
    <property type="match status" value="1"/>
</dbReference>
<evidence type="ECO:0000256" key="4">
    <source>
        <dbReference type="ARBA" id="ARBA00022723"/>
    </source>
</evidence>
<dbReference type="PANTHER" id="PTHR43690:SF34">
    <property type="entry name" value="ZINC PROTEASE PQQL-LIKE"/>
    <property type="match status" value="1"/>
</dbReference>
<feature type="domain" description="Peptidase M16 C-terminal" evidence="11">
    <location>
        <begin position="702"/>
        <end position="871"/>
    </location>
</feature>
<dbReference type="Pfam" id="PF00675">
    <property type="entry name" value="Peptidase_M16"/>
    <property type="match status" value="1"/>
</dbReference>
<keyword evidence="3" id="KW-0645">Protease</keyword>
<dbReference type="Proteomes" id="UP000260835">
    <property type="component" value="Unassembled WGS sequence"/>
</dbReference>
<keyword evidence="6" id="KW-0862">Zinc</keyword>
<feature type="domain" description="Peptidase M16 N-terminal" evidence="10">
    <location>
        <begin position="56"/>
        <end position="178"/>
    </location>
</feature>
<keyword evidence="4" id="KW-0479">Metal-binding</keyword>
<dbReference type="EMBL" id="QSRD01000083">
    <property type="protein sequence ID" value="RGK95722.1"/>
    <property type="molecule type" value="Genomic_DNA"/>
</dbReference>
<dbReference type="SUPFAM" id="SSF63411">
    <property type="entry name" value="LuxS/MPP-like metallohydrolase"/>
    <property type="match status" value="3"/>
</dbReference>
<keyword evidence="5" id="KW-0378">Hydrolase</keyword>
<dbReference type="PROSITE" id="PS51257">
    <property type="entry name" value="PROKAR_LIPOPROTEIN"/>
    <property type="match status" value="1"/>
</dbReference>
<evidence type="ECO:0000256" key="7">
    <source>
        <dbReference type="ARBA" id="ARBA00023049"/>
    </source>
</evidence>
<proteinExistence type="inferred from homology"/>
<dbReference type="RefSeq" id="WP_117654036.1">
    <property type="nucleotide sequence ID" value="NZ_CABOGP010000083.1"/>
</dbReference>
<dbReference type="GO" id="GO:0046872">
    <property type="term" value="F:metal ion binding"/>
    <property type="evidence" value="ECO:0007669"/>
    <property type="project" value="UniProtKB-KW"/>
</dbReference>
<evidence type="ECO:0000256" key="8">
    <source>
        <dbReference type="RuleBase" id="RU004447"/>
    </source>
</evidence>
<sequence length="940" mass="106743">MRKIMKLVFIAIAGLACVPVAASAQQQMPLVPVDKEVRMGKLDNGLTYYIRHNEYPKNQVDFYIAQKVGSILEEDNQRGLAHFLEHMCFNGTKNFPGNALIKWLESVGVKFGQNLNAYTAVDETVYRISSVPTERVGVQDSCLMVLSDWADGLLLDGKEIDEERAVIHEEWRSQTPPNMRILEKLLPEIYPDSRYGYRLPIGTMEVVDNFPHKVLRDYYEKWYRPDLQGIVVVGDIDVDRIEGKIKEMFSKIEKPINPAERVYYPVADNEKPIIAIGADKEQSNYVAQLMFKYHALPDSLKGTMADITTRYLLDMAQMMLQVRLNELGQKADAPFAVAVAHHQEFLMAKTKQAFQLVMMPKGNSLDEGIKSVYREALRAKRGGFTATEYARCRTEYLSQLEKAYNNRNQQENKTLAESYVRHFIDKKPIPGIETEYQMMNIIVNQIPVEAVNQVFSQIVSDKNLVVLGMMPQHEGKSCPKDDDVLTLLSQVEAEDIAPYIDNVKDEPLVSELPAAGKVVKENVLADFGAKEWILSNGAKVILKKTDFKADEISLTAVTKGGTSVYGDDKAADLMFMPAILEQHGLGNFTNSDLTKQMAGKQVSLKITFNDYTRTLSGNTTPKDLKTYMEMIYMTFTGLTVTPDEFTAMQNLYKGVLQNQELNPQFVFQRRAQEFLYASKSKQVIGVNEIEKVNRENILSIIHEQLANAAEFTFVFSGNFDEEELKLLTEQYIASLPSVKGKKQQPKYNPAVEVKSGNENEEFTMKMEVPQGSATVIVSGKMPYTFKNKLMTSMSAQIISTRLVSEIREKEGAVYSIHTQGSQDRMPEISVVYETVFQVKPEKKDRSLEIIRNEFEKLAKETPVEELNKVKEFMVKQYNENEHTNSYWCSMMAGNELKPSAVNVKAEAIIQSITPKELSEYVRKVMKQNNYRVIVMMPESK</sequence>
<dbReference type="Pfam" id="PF05193">
    <property type="entry name" value="Peptidase_M16_C"/>
    <property type="match status" value="2"/>
</dbReference>
<evidence type="ECO:0000313" key="13">
    <source>
        <dbReference type="Proteomes" id="UP000260835"/>
    </source>
</evidence>
<reference evidence="12 13" key="1">
    <citation type="submission" date="2018-08" db="EMBL/GenBank/DDBJ databases">
        <title>A genome reference for cultivated species of the human gut microbiota.</title>
        <authorList>
            <person name="Zou Y."/>
            <person name="Xue W."/>
            <person name="Luo G."/>
        </authorList>
    </citation>
    <scope>NUCLEOTIDE SEQUENCE [LARGE SCALE GENOMIC DNA]</scope>
    <source>
        <strain evidence="12 13">TF09-12</strain>
    </source>
</reference>
<comment type="similarity">
    <text evidence="2 8">Belongs to the peptidase M16 family.</text>
</comment>
<dbReference type="GO" id="GO:0006508">
    <property type="term" value="P:proteolysis"/>
    <property type="evidence" value="ECO:0007669"/>
    <property type="project" value="UniProtKB-KW"/>
</dbReference>
<dbReference type="InterPro" id="IPR050626">
    <property type="entry name" value="Peptidase_M16"/>
</dbReference>
<evidence type="ECO:0000256" key="9">
    <source>
        <dbReference type="SAM" id="SignalP"/>
    </source>
</evidence>
<dbReference type="InterPro" id="IPR007863">
    <property type="entry name" value="Peptidase_M16_C"/>
</dbReference>
<dbReference type="InterPro" id="IPR011249">
    <property type="entry name" value="Metalloenz_LuxS/M16"/>
</dbReference>
<accession>A0A3E4QHL9</accession>
<dbReference type="AlphaFoldDB" id="A0A3E4QHL9"/>
<evidence type="ECO:0000256" key="5">
    <source>
        <dbReference type="ARBA" id="ARBA00022801"/>
    </source>
</evidence>
<evidence type="ECO:0000259" key="11">
    <source>
        <dbReference type="Pfam" id="PF05193"/>
    </source>
</evidence>
<name>A0A3E4QHL9_9BACT</name>
<evidence type="ECO:0000256" key="1">
    <source>
        <dbReference type="ARBA" id="ARBA00001947"/>
    </source>
</evidence>
<keyword evidence="9" id="KW-0732">Signal</keyword>
<gene>
    <name evidence="12" type="ORF">DXC89_09475</name>
</gene>